<protein>
    <submittedName>
        <fullName evidence="1">Uncharacterized protein</fullName>
    </submittedName>
</protein>
<organism evidence="1">
    <name type="scientific">Cacopsylla melanoneura</name>
    <dbReference type="NCBI Taxonomy" id="428564"/>
    <lineage>
        <taxon>Eukaryota</taxon>
        <taxon>Metazoa</taxon>
        <taxon>Ecdysozoa</taxon>
        <taxon>Arthropoda</taxon>
        <taxon>Hexapoda</taxon>
        <taxon>Insecta</taxon>
        <taxon>Pterygota</taxon>
        <taxon>Neoptera</taxon>
        <taxon>Paraneoptera</taxon>
        <taxon>Hemiptera</taxon>
        <taxon>Sternorrhyncha</taxon>
        <taxon>Psylloidea</taxon>
        <taxon>Psyllidae</taxon>
        <taxon>Psyllinae</taxon>
        <taxon>Cacopsylla</taxon>
    </lineage>
</organism>
<reference evidence="1" key="1">
    <citation type="submission" date="2021-05" db="EMBL/GenBank/DDBJ databases">
        <authorList>
            <person name="Alioto T."/>
            <person name="Alioto T."/>
            <person name="Gomez Garrido J."/>
        </authorList>
    </citation>
    <scope>NUCLEOTIDE SEQUENCE</scope>
</reference>
<dbReference type="EMBL" id="HBUF01570879">
    <property type="protein sequence ID" value="CAG6766462.1"/>
    <property type="molecule type" value="Transcribed_RNA"/>
</dbReference>
<sequence length="110" mass="13106">MAEKKKKKMFIPGFRMPKLLQNALFSFKIENLMSTNMPRKYTVYQCLICLDNIQSNMIICLDKYIYPKTLITNAVLPLITLHLPCFPCIYKRREYRLYLEEKTTIFLVSI</sequence>
<accession>A0A8D9ALA3</accession>
<name>A0A8D9ALA3_9HEMI</name>
<evidence type="ECO:0000313" key="1">
    <source>
        <dbReference type="EMBL" id="CAG6766462.1"/>
    </source>
</evidence>
<dbReference type="AlphaFoldDB" id="A0A8D9ALA3"/>
<proteinExistence type="predicted"/>